<accession>A0A398B121</accession>
<comment type="caution">
    <text evidence="2">The sequence shown here is derived from an EMBL/GenBank/DDBJ whole genome shotgun (WGS) entry which is preliminary data.</text>
</comment>
<proteinExistence type="predicted"/>
<dbReference type="InterPro" id="IPR011528">
    <property type="entry name" value="NERD"/>
</dbReference>
<dbReference type="PROSITE" id="PS50965">
    <property type="entry name" value="NERD"/>
    <property type="match status" value="1"/>
</dbReference>
<evidence type="ECO:0000313" key="3">
    <source>
        <dbReference type="Proteomes" id="UP000265816"/>
    </source>
</evidence>
<dbReference type="Proteomes" id="UP000265816">
    <property type="component" value="Unassembled WGS sequence"/>
</dbReference>
<dbReference type="AlphaFoldDB" id="A0A398B121"/>
<name>A0A398B121_9BACI</name>
<feature type="domain" description="NERD" evidence="1">
    <location>
        <begin position="43"/>
        <end position="159"/>
    </location>
</feature>
<evidence type="ECO:0000259" key="1">
    <source>
        <dbReference type="PROSITE" id="PS50965"/>
    </source>
</evidence>
<dbReference type="OrthoDB" id="569879at2"/>
<organism evidence="2 3">
    <name type="scientific">Mesobacillus zeae</name>
    <dbReference type="NCBI Taxonomy" id="1917180"/>
    <lineage>
        <taxon>Bacteria</taxon>
        <taxon>Bacillati</taxon>
        <taxon>Bacillota</taxon>
        <taxon>Bacilli</taxon>
        <taxon>Bacillales</taxon>
        <taxon>Bacillaceae</taxon>
        <taxon>Mesobacillus</taxon>
    </lineage>
</organism>
<gene>
    <name evidence="2" type="ORF">D1970_15680</name>
</gene>
<evidence type="ECO:0000313" key="2">
    <source>
        <dbReference type="EMBL" id="RID83462.1"/>
    </source>
</evidence>
<sequence length="340" mass="39571">MPMIAKPRFLPMRIHVNQALARRLPKNHPIIPILENSTSKINSGYHGEVEVDFHLKYLDDKEHHIFRDLRLSHPLHHFQLDNLILSRKYILHLEVKNYTGTLYFDEKLKQFYQTANNAEKGYQHPLTQLRRQNAQFLDWLAARGFSGLPVISQLVFSNPAAVIKTNDAGIRRLVCKADQLKAQLSTVLSSASVDIMTEKEQRKLSRLLLKENLPHKPEVLKNYDIHYDELRKGIQCPACSAFYMKRKHRFWVCPHCHHHSSHAHVDALLDYFLLVKPTITNSEFRDFMCLSSVKTSSNLLVSMGLPHQGINKGRVYFAPLNFHSLLEERRIQVRNHPINR</sequence>
<dbReference type="Pfam" id="PF08378">
    <property type="entry name" value="NERD"/>
    <property type="match status" value="1"/>
</dbReference>
<reference evidence="2 3" key="1">
    <citation type="submission" date="2018-08" db="EMBL/GenBank/DDBJ databases">
        <title>Bacillus jemisoniae sp. nov., Bacillus chryseoplanitiae sp. nov., Bacillus resnikiae sp. nov., and Bacillus frankliniae sp. nov., isolated from Viking spacecraft and associated surfaces.</title>
        <authorList>
            <person name="Seuylemezian A."/>
            <person name="Vaishampayan P."/>
        </authorList>
    </citation>
    <scope>NUCLEOTIDE SEQUENCE [LARGE SCALE GENOMIC DNA]</scope>
    <source>
        <strain evidence="2 3">JJ-247</strain>
    </source>
</reference>
<dbReference type="EMBL" id="QWVT01000027">
    <property type="protein sequence ID" value="RID83462.1"/>
    <property type="molecule type" value="Genomic_DNA"/>
</dbReference>
<protein>
    <submittedName>
        <fullName evidence="2">NERD domain-containing protein</fullName>
    </submittedName>
</protein>
<keyword evidence="3" id="KW-1185">Reference proteome</keyword>